<proteinExistence type="predicted"/>
<name>A0A2I1M3L5_9FIRM</name>
<dbReference type="EMBL" id="PKGS01000012">
    <property type="protein sequence ID" value="PKZ14716.1"/>
    <property type="molecule type" value="Genomic_DNA"/>
</dbReference>
<keyword evidence="6 8" id="KW-1133">Transmembrane helix</keyword>
<evidence type="ECO:0000256" key="3">
    <source>
        <dbReference type="ARBA" id="ARBA00022475"/>
    </source>
</evidence>
<evidence type="ECO:0000256" key="1">
    <source>
        <dbReference type="ARBA" id="ARBA00004651"/>
    </source>
</evidence>
<feature type="transmembrane region" description="Helical" evidence="8">
    <location>
        <begin position="45"/>
        <end position="70"/>
    </location>
</feature>
<dbReference type="PANTHER" id="PTHR42865">
    <property type="entry name" value="PROTON/GLUTAMATE-ASPARTATE SYMPORTER"/>
    <property type="match status" value="1"/>
</dbReference>
<dbReference type="RefSeq" id="WP_101541018.1">
    <property type="nucleotide sequence ID" value="NZ_PKGS01000012.1"/>
</dbReference>
<keyword evidence="10" id="KW-1185">Reference proteome</keyword>
<dbReference type="GO" id="GO:0015293">
    <property type="term" value="F:symporter activity"/>
    <property type="evidence" value="ECO:0007669"/>
    <property type="project" value="UniProtKB-KW"/>
</dbReference>
<comment type="caution">
    <text evidence="9">The sequence shown here is derived from an EMBL/GenBank/DDBJ whole genome shotgun (WGS) entry which is preliminary data.</text>
</comment>
<sequence>MDKKKKRNSQSKKIFIGLILGIVVGILLHTLVPDSHFKNDILIDGIFYTIGQLFIRLMQMLVVPLVFFSIADGCRNIGDTETLGKVGVRIVAYYLLTTALAIVVALSLASLIRPGKGMNMSIGDQSFEAVDTDISLVDTILDFVPTNPIEALATGNMIQIIIFAVLVGLLIASMEDRLITLGNIVTEMNDLMMGMTMWVMKLAPVGVFFLIARTFSNLGFDAILSMLSYMGSVLGSLVAQLILVYMLLLSLFVRVNPFKFIKKYAPVMTFGFSTASSSATVPLNINTLEEMGVDRKISSFTIPLGATVNMDGTAIMQGVAVIFISNAYGITLSPTDFLTVILTATIASVGTAGIPSVGLVTLSMVLESVGLPVEGIAIIMGIDRILDMARTTVNLSGDAVGTIIVANTVSAFDKNKFNS</sequence>
<keyword evidence="5" id="KW-0769">Symport</keyword>
<evidence type="ECO:0000256" key="2">
    <source>
        <dbReference type="ARBA" id="ARBA00022448"/>
    </source>
</evidence>
<dbReference type="FunFam" id="1.10.3860.10:FF:000001">
    <property type="entry name" value="C4-dicarboxylate transport protein"/>
    <property type="match status" value="1"/>
</dbReference>
<gene>
    <name evidence="9" type="ORF">CYJ34_09365</name>
</gene>
<dbReference type="InterPro" id="IPR001991">
    <property type="entry name" value="Na-dicarboxylate_symporter"/>
</dbReference>
<feature type="transmembrane region" description="Helical" evidence="8">
    <location>
        <begin position="151"/>
        <end position="171"/>
    </location>
</feature>
<dbReference type="PANTHER" id="PTHR42865:SF7">
    <property type="entry name" value="PROTON_GLUTAMATE-ASPARTATE SYMPORTER"/>
    <property type="match status" value="1"/>
</dbReference>
<feature type="transmembrane region" description="Helical" evidence="8">
    <location>
        <begin position="91"/>
        <end position="112"/>
    </location>
</feature>
<comment type="subcellular location">
    <subcellularLocation>
        <location evidence="1">Cell membrane</location>
        <topology evidence="1">Multi-pass membrane protein</topology>
    </subcellularLocation>
</comment>
<dbReference type="AlphaFoldDB" id="A0A2I1M3L5"/>
<evidence type="ECO:0000256" key="6">
    <source>
        <dbReference type="ARBA" id="ARBA00022989"/>
    </source>
</evidence>
<keyword evidence="2" id="KW-0813">Transport</keyword>
<evidence type="ECO:0000256" key="8">
    <source>
        <dbReference type="SAM" id="Phobius"/>
    </source>
</evidence>
<keyword evidence="4 8" id="KW-0812">Transmembrane</keyword>
<organism evidence="9 10">
    <name type="scientific">Anaerococcus octavius</name>
    <dbReference type="NCBI Taxonomy" id="54007"/>
    <lineage>
        <taxon>Bacteria</taxon>
        <taxon>Bacillati</taxon>
        <taxon>Bacillota</taxon>
        <taxon>Tissierellia</taxon>
        <taxon>Tissierellales</taxon>
        <taxon>Peptoniphilaceae</taxon>
        <taxon>Anaerococcus</taxon>
    </lineage>
</organism>
<dbReference type="GO" id="GO:0005886">
    <property type="term" value="C:plasma membrane"/>
    <property type="evidence" value="ECO:0007669"/>
    <property type="project" value="UniProtKB-SubCell"/>
</dbReference>
<evidence type="ECO:0000256" key="7">
    <source>
        <dbReference type="ARBA" id="ARBA00023136"/>
    </source>
</evidence>
<dbReference type="Pfam" id="PF00375">
    <property type="entry name" value="SDF"/>
    <property type="match status" value="1"/>
</dbReference>
<dbReference type="Proteomes" id="UP000234335">
    <property type="component" value="Unassembled WGS sequence"/>
</dbReference>
<dbReference type="SUPFAM" id="SSF118215">
    <property type="entry name" value="Proton glutamate symport protein"/>
    <property type="match status" value="1"/>
</dbReference>
<dbReference type="InterPro" id="IPR036458">
    <property type="entry name" value="Na:dicarbo_symporter_sf"/>
</dbReference>
<evidence type="ECO:0000256" key="4">
    <source>
        <dbReference type="ARBA" id="ARBA00022692"/>
    </source>
</evidence>
<evidence type="ECO:0000313" key="10">
    <source>
        <dbReference type="Proteomes" id="UP000234335"/>
    </source>
</evidence>
<evidence type="ECO:0000313" key="9">
    <source>
        <dbReference type="EMBL" id="PKZ14716.1"/>
    </source>
</evidence>
<feature type="transmembrane region" description="Helical" evidence="8">
    <location>
        <begin position="14"/>
        <end position="33"/>
    </location>
</feature>
<dbReference type="GO" id="GO:0006835">
    <property type="term" value="P:dicarboxylic acid transport"/>
    <property type="evidence" value="ECO:0007669"/>
    <property type="project" value="TreeGrafter"/>
</dbReference>
<feature type="transmembrane region" description="Helical" evidence="8">
    <location>
        <begin position="232"/>
        <end position="253"/>
    </location>
</feature>
<evidence type="ECO:0000256" key="5">
    <source>
        <dbReference type="ARBA" id="ARBA00022847"/>
    </source>
</evidence>
<feature type="transmembrane region" description="Helical" evidence="8">
    <location>
        <begin position="191"/>
        <end position="212"/>
    </location>
</feature>
<keyword evidence="3" id="KW-1003">Cell membrane</keyword>
<accession>A0A2I1M3L5</accession>
<protein>
    <submittedName>
        <fullName evidence="9">Dicarboxylate/amino acid:cation symporter</fullName>
    </submittedName>
</protein>
<dbReference type="Gene3D" id="1.10.3860.10">
    <property type="entry name" value="Sodium:dicarboxylate symporter"/>
    <property type="match status" value="1"/>
</dbReference>
<dbReference type="PRINTS" id="PR00173">
    <property type="entry name" value="EDTRNSPORT"/>
</dbReference>
<reference evidence="9 10" key="1">
    <citation type="submission" date="2017-12" db="EMBL/GenBank/DDBJ databases">
        <title>Phylogenetic diversity of female urinary microbiome.</title>
        <authorList>
            <person name="Thomas-White K."/>
            <person name="Wolfe A.J."/>
        </authorList>
    </citation>
    <scope>NUCLEOTIDE SEQUENCE [LARGE SCALE GENOMIC DNA]</scope>
    <source>
        <strain evidence="9 10">UMB0119</strain>
    </source>
</reference>
<keyword evidence="7 8" id="KW-0472">Membrane</keyword>